<dbReference type="SUPFAM" id="SSF56784">
    <property type="entry name" value="HAD-like"/>
    <property type="match status" value="1"/>
</dbReference>
<dbReference type="PROSITE" id="PS01229">
    <property type="entry name" value="COF_2"/>
    <property type="match status" value="1"/>
</dbReference>
<keyword evidence="10 13" id="KW-1133">Transmembrane helix</keyword>
<dbReference type="CDD" id="cd07543">
    <property type="entry name" value="P-type_ATPase_cation"/>
    <property type="match status" value="1"/>
</dbReference>
<dbReference type="EMBL" id="JAIFTL010000025">
    <property type="protein sequence ID" value="KAG9326159.1"/>
    <property type="molecule type" value="Genomic_DNA"/>
</dbReference>
<evidence type="ECO:0000256" key="11">
    <source>
        <dbReference type="ARBA" id="ARBA00023136"/>
    </source>
</evidence>
<dbReference type="InterPro" id="IPR023299">
    <property type="entry name" value="ATPase_P-typ_cyto_dom_N"/>
</dbReference>
<dbReference type="GO" id="GO:0016887">
    <property type="term" value="F:ATP hydrolysis activity"/>
    <property type="evidence" value="ECO:0007669"/>
    <property type="project" value="InterPro"/>
</dbReference>
<dbReference type="InterPro" id="IPR018303">
    <property type="entry name" value="ATPase_P-typ_P_site"/>
</dbReference>
<feature type="domain" description="P-type ATPase A" evidence="14">
    <location>
        <begin position="273"/>
        <end position="399"/>
    </location>
</feature>
<dbReference type="Gene3D" id="2.70.150.10">
    <property type="entry name" value="Calcium-transporting ATPase, cytoplasmic transduction domain A"/>
    <property type="match status" value="1"/>
</dbReference>
<dbReference type="GO" id="GO:0005789">
    <property type="term" value="C:endoplasmic reticulum membrane"/>
    <property type="evidence" value="ECO:0007669"/>
    <property type="project" value="UniProtKB-SubCell"/>
</dbReference>
<feature type="region of interest" description="Disordered" evidence="12">
    <location>
        <begin position="1389"/>
        <end position="1411"/>
    </location>
</feature>
<feature type="domain" description="P5A-ATPase transmembrane helical hairpin" evidence="15">
    <location>
        <begin position="41"/>
        <end position="110"/>
    </location>
</feature>
<dbReference type="PROSITE" id="PS00154">
    <property type="entry name" value="ATPASE_E1_E2"/>
    <property type="match status" value="1"/>
</dbReference>
<keyword evidence="9" id="KW-1278">Translocase</keyword>
<keyword evidence="8" id="KW-0460">Magnesium</keyword>
<evidence type="ECO:0000256" key="3">
    <source>
        <dbReference type="ARBA" id="ARBA00022692"/>
    </source>
</evidence>
<gene>
    <name evidence="16" type="ORF">KVV02_005664</name>
</gene>
<feature type="transmembrane region" description="Helical" evidence="13">
    <location>
        <begin position="1061"/>
        <end position="1083"/>
    </location>
</feature>
<evidence type="ECO:0000259" key="14">
    <source>
        <dbReference type="Pfam" id="PF00122"/>
    </source>
</evidence>
<dbReference type="Pfam" id="PF13246">
    <property type="entry name" value="Cation_ATPase"/>
    <property type="match status" value="1"/>
</dbReference>
<name>A0A9P8ABM3_MORAP</name>
<dbReference type="Pfam" id="PF23143">
    <property type="entry name" value="2TM_P5A-ATPase"/>
    <property type="match status" value="1"/>
</dbReference>
<keyword evidence="7" id="KW-0067">ATP-binding</keyword>
<keyword evidence="11 13" id="KW-0472">Membrane</keyword>
<evidence type="ECO:0000256" key="1">
    <source>
        <dbReference type="ARBA" id="ARBA00004477"/>
    </source>
</evidence>
<dbReference type="Pfam" id="PF00122">
    <property type="entry name" value="E1-E2_ATPase"/>
    <property type="match status" value="1"/>
</dbReference>
<dbReference type="SUPFAM" id="SSF81660">
    <property type="entry name" value="Metal cation-transporting ATPase, ATP-binding domain N"/>
    <property type="match status" value="1"/>
</dbReference>
<dbReference type="Proteomes" id="UP000717515">
    <property type="component" value="Unassembled WGS sequence"/>
</dbReference>
<evidence type="ECO:0000256" key="9">
    <source>
        <dbReference type="ARBA" id="ARBA00022967"/>
    </source>
</evidence>
<dbReference type="PRINTS" id="PR00119">
    <property type="entry name" value="CATATPASE"/>
</dbReference>
<dbReference type="GO" id="GO:0046872">
    <property type="term" value="F:metal ion binding"/>
    <property type="evidence" value="ECO:0007669"/>
    <property type="project" value="UniProtKB-KW"/>
</dbReference>
<feature type="compositionally biased region" description="Low complexity" evidence="12">
    <location>
        <begin position="1498"/>
        <end position="1524"/>
    </location>
</feature>
<evidence type="ECO:0000256" key="13">
    <source>
        <dbReference type="SAM" id="Phobius"/>
    </source>
</evidence>
<feature type="transmembrane region" description="Helical" evidence="13">
    <location>
        <begin position="1139"/>
        <end position="1159"/>
    </location>
</feature>
<evidence type="ECO:0000256" key="10">
    <source>
        <dbReference type="ARBA" id="ARBA00022989"/>
    </source>
</evidence>
<dbReference type="GO" id="GO:0005524">
    <property type="term" value="F:ATP binding"/>
    <property type="evidence" value="ECO:0007669"/>
    <property type="project" value="UniProtKB-KW"/>
</dbReference>
<dbReference type="InterPro" id="IPR008250">
    <property type="entry name" value="ATPase_P-typ_transduc_dom_A_sf"/>
</dbReference>
<comment type="subcellular location">
    <subcellularLocation>
        <location evidence="1">Endoplasmic reticulum membrane</location>
        <topology evidence="1">Multi-pass membrane protein</topology>
    </subcellularLocation>
</comment>
<evidence type="ECO:0000313" key="16">
    <source>
        <dbReference type="EMBL" id="KAG9326159.1"/>
    </source>
</evidence>
<feature type="compositionally biased region" description="Low complexity" evidence="12">
    <location>
        <begin position="1295"/>
        <end position="1311"/>
    </location>
</feature>
<dbReference type="Gene3D" id="3.40.50.1000">
    <property type="entry name" value="HAD superfamily/HAD-like"/>
    <property type="match status" value="1"/>
</dbReference>
<dbReference type="InterPro" id="IPR059000">
    <property type="entry name" value="ATPase_P-type_domA"/>
</dbReference>
<feature type="transmembrane region" description="Helical" evidence="13">
    <location>
        <begin position="47"/>
        <end position="65"/>
    </location>
</feature>
<feature type="transmembrane region" description="Helical" evidence="13">
    <location>
        <begin position="1179"/>
        <end position="1206"/>
    </location>
</feature>
<feature type="transmembrane region" description="Helical" evidence="13">
    <location>
        <begin position="1022"/>
        <end position="1040"/>
    </location>
</feature>
<accession>A0A9P8ABM3</accession>
<proteinExistence type="inferred from homology"/>
<sequence>MHFLSSVLLSAPSDENQPAEMAPASLVQTKLIVASSLHSRLPRIQHAYVWPFFFLYPAWSFVYFFRYDEWIKSEEITFVTLGLLLTVNSLLFLTCQWSVSIKASLTCRKETDPAKATIIRIIPDKHRGLGALCDLHHENGAIFFFFQKKKYIFNADKKLFVKIKYPSDLGLTMGDFQKARGLSEEQTKASAATYGMNRFDIPLPKFVELFKEHAVAPFFIFQIFCVALWCLDEYWYYSLFTLVMLVIFESTVVWQRLRTIGEFQGMSIKPFHLNVRRNGSWINILSDELLPGDLVSIVRTKEDSGVPCDMVIVDGSCIVNEAMLSGESTPLLKEGIMLREADDVLELNGADKLNVLYGGTKVLQVTPPTTSLKAPDGGCICYVVRTGFGTAQGKLVRTMVYSTERVTANNLEALLFILFLLIFAIVAAYYVWVVGTEQGRKRGKLLLDCILIITSVVPPELPMELSLAVNTSLIALARHHIFCVEPFRIPFAGKVDVCCFDKTGTLTGEDLVVEGVCGIDAHEPEKLIMPDQAPASSRHVLATAHALVQLEEGLVGDPMERVTLEALKWKVGKHDNVYPENPYNKSEHLVIRRRFQFSSALKRMSTVSTLTSPEFRTTKMFVAVKGAPETLKNMYTQLPKHYEDTYKQFTRRGSRVLALGYKYLPDGLNADQINALNRDNVESHLIFAGFLVFHCPLKEDSAQAIKMLNESSHRCVMITGDNPLTACHVARQVDIVNRDVLIMDVREDGSGPEDLVWKTIDETKVIDLDPTKPFDPTIFRDYDICVTGPAMAQFENKPTYGELIRHTWVYARVSPGQKETILTTLKAGGYTTLMCGDGTNDVGALKQAHIGVALLDGKPEDIVKIAEYNQLQRLKNVYENQIKFTARFNMQPPPPHAKIAHLYPPEVIAAKQQSAREAAGIGAVDENGRPVVPPRPQLDMDGIANMMEDMDEEAPPTIKLGDASAAAPFTSKLSTPMSIVNIIRQGRCTLVATMQMYKILALNCLITAYSLSVLYLDGIKFGDFQVTITGMLMAVCFMCISKATPLEHLSKERPQPNIFNFYIILSVLGQFAVHIFSLIYITHEAKLIETDRTIDLERTFEPGLLNSAIYLISLSMQVSTFAINYKGHPFRESLKENTYLYRGLLAVGGVAVAGATEFVPEFNEWLQLVPFPEAFKTKLIGIMAFDYFVAWGIEIVCNLLFGNFAAKDIVRKRHFSQVREAFGEGSILRIPPPPPPRPHSSSLFPFFLAFTLHQPRGMGSSASKASSAAPVAKAATRHFPSANVIHERASKAAAGATAAASAREGGRAATTNSPKQDYLEQQKRLEKELARYDQELRKSGKLDGESRPAEDTPSAAELQFFGNLKTLGQVQVPNPDQIKHHEAEAILKRKLPSKSSPNTPTFAQSSPTVTKTANATTSLTSLKLMQMLQLRNRDPSVWTEDQLAQEFDLKKQDIRALMKYVNTYTILPGKDSKGRESGVWCEDIRGVEILEKPSAVMEAEEAAAARTGATSSSPAAGSANASGETRSGTN</sequence>
<feature type="transmembrane region" description="Helical" evidence="13">
    <location>
        <begin position="77"/>
        <end position="99"/>
    </location>
</feature>
<dbReference type="NCBIfam" id="TIGR01494">
    <property type="entry name" value="ATPase_P-type"/>
    <property type="match status" value="1"/>
</dbReference>
<dbReference type="InterPro" id="IPR006544">
    <property type="entry name" value="P-type_TPase_V"/>
</dbReference>
<evidence type="ECO:0000313" key="17">
    <source>
        <dbReference type="Proteomes" id="UP000717515"/>
    </source>
</evidence>
<dbReference type="SUPFAM" id="SSF81665">
    <property type="entry name" value="Calcium ATPase, transmembrane domain M"/>
    <property type="match status" value="1"/>
</dbReference>
<dbReference type="NCBIfam" id="TIGR01657">
    <property type="entry name" value="P-ATPase-V"/>
    <property type="match status" value="1"/>
</dbReference>
<dbReference type="InterPro" id="IPR009622">
    <property type="entry name" value="NDUFAF4"/>
</dbReference>
<dbReference type="InterPro" id="IPR044492">
    <property type="entry name" value="P_typ_ATPase_HD_dom"/>
</dbReference>
<evidence type="ECO:0000256" key="12">
    <source>
        <dbReference type="SAM" id="MobiDB-lite"/>
    </source>
</evidence>
<keyword evidence="3 13" id="KW-0812">Transmembrane</keyword>
<feature type="region of interest" description="Disordered" evidence="12">
    <location>
        <begin position="1295"/>
        <end position="1320"/>
    </location>
</feature>
<dbReference type="SFLD" id="SFLDG00002">
    <property type="entry name" value="C1.7:_P-type_atpase_like"/>
    <property type="match status" value="1"/>
</dbReference>
<dbReference type="InterPro" id="IPR023298">
    <property type="entry name" value="ATPase_P-typ_TM_dom_sf"/>
</dbReference>
<dbReference type="PANTHER" id="PTHR45630">
    <property type="entry name" value="CATION-TRANSPORTING ATPASE-RELATED"/>
    <property type="match status" value="1"/>
</dbReference>
<dbReference type="GO" id="GO:0006874">
    <property type="term" value="P:intracellular calcium ion homeostasis"/>
    <property type="evidence" value="ECO:0007669"/>
    <property type="project" value="TreeGrafter"/>
</dbReference>
<dbReference type="GO" id="GO:0032981">
    <property type="term" value="P:mitochondrial respiratory chain complex I assembly"/>
    <property type="evidence" value="ECO:0007669"/>
    <property type="project" value="InterPro"/>
</dbReference>
<feature type="transmembrane region" description="Helical" evidence="13">
    <location>
        <begin position="413"/>
        <end position="433"/>
    </location>
</feature>
<evidence type="ECO:0000256" key="2">
    <source>
        <dbReference type="ARBA" id="ARBA00006000"/>
    </source>
</evidence>
<evidence type="ECO:0000256" key="4">
    <source>
        <dbReference type="ARBA" id="ARBA00022723"/>
    </source>
</evidence>
<dbReference type="InterPro" id="IPR023214">
    <property type="entry name" value="HAD_sf"/>
</dbReference>
<evidence type="ECO:0000256" key="7">
    <source>
        <dbReference type="ARBA" id="ARBA00022840"/>
    </source>
</evidence>
<dbReference type="SFLD" id="SFLDF00027">
    <property type="entry name" value="p-type_atpase"/>
    <property type="match status" value="1"/>
</dbReference>
<evidence type="ECO:0000256" key="6">
    <source>
        <dbReference type="ARBA" id="ARBA00022824"/>
    </source>
</evidence>
<feature type="region of interest" description="Disordered" evidence="12">
    <location>
        <begin position="1498"/>
        <end position="1530"/>
    </location>
</feature>
<evidence type="ECO:0000259" key="15">
    <source>
        <dbReference type="Pfam" id="PF23143"/>
    </source>
</evidence>
<dbReference type="SUPFAM" id="SSF81653">
    <property type="entry name" value="Calcium ATPase, transduction domain A"/>
    <property type="match status" value="1"/>
</dbReference>
<dbReference type="Gene3D" id="3.40.1110.10">
    <property type="entry name" value="Calcium-transporting ATPase, cytoplasmic domain N"/>
    <property type="match status" value="1"/>
</dbReference>
<reference evidence="16" key="1">
    <citation type="submission" date="2021-07" db="EMBL/GenBank/DDBJ databases">
        <title>Draft genome of Mortierella alpina, strain LL118, isolated from an aspen leaf litter sample.</title>
        <authorList>
            <person name="Yang S."/>
            <person name="Vinatzer B.A."/>
        </authorList>
    </citation>
    <scope>NUCLEOTIDE SEQUENCE</scope>
    <source>
        <strain evidence="16">LL118</strain>
    </source>
</reference>
<feature type="compositionally biased region" description="Polar residues" evidence="12">
    <location>
        <begin position="1393"/>
        <end position="1411"/>
    </location>
</feature>
<organism evidence="16 17">
    <name type="scientific">Mortierella alpina</name>
    <name type="common">Oleaginous fungus</name>
    <name type="synonym">Mortierella renispora</name>
    <dbReference type="NCBI Taxonomy" id="64518"/>
    <lineage>
        <taxon>Eukaryota</taxon>
        <taxon>Fungi</taxon>
        <taxon>Fungi incertae sedis</taxon>
        <taxon>Mucoromycota</taxon>
        <taxon>Mortierellomycotina</taxon>
        <taxon>Mortierellomycetes</taxon>
        <taxon>Mortierellales</taxon>
        <taxon>Mortierellaceae</taxon>
        <taxon>Mortierella</taxon>
    </lineage>
</organism>
<feature type="transmembrane region" description="Helical" evidence="13">
    <location>
        <begin position="213"/>
        <end position="229"/>
    </location>
</feature>
<dbReference type="SFLD" id="SFLDS00003">
    <property type="entry name" value="Haloacid_Dehalogenase"/>
    <property type="match status" value="1"/>
</dbReference>
<dbReference type="GO" id="GO:0019829">
    <property type="term" value="F:ATPase-coupled monoatomic cation transmembrane transporter activity"/>
    <property type="evidence" value="ECO:0007669"/>
    <property type="project" value="TreeGrafter"/>
</dbReference>
<dbReference type="FunFam" id="3.40.50.1000:FF:000071">
    <property type="entry name" value="Cation-transporting ATPase"/>
    <property type="match status" value="1"/>
</dbReference>
<keyword evidence="5" id="KW-0547">Nucleotide-binding</keyword>
<keyword evidence="6" id="KW-0256">Endoplasmic reticulum</keyword>
<keyword evidence="4" id="KW-0479">Metal-binding</keyword>
<dbReference type="PANTHER" id="PTHR45630:SF7">
    <property type="entry name" value="ENDOPLASMIC RETICULUM TRANSMEMBRANE HELIX TRANSLOCASE"/>
    <property type="match status" value="1"/>
</dbReference>
<dbReference type="InterPro" id="IPR047820">
    <property type="entry name" value="P5A-type_ATPase"/>
</dbReference>
<evidence type="ECO:0000256" key="8">
    <source>
        <dbReference type="ARBA" id="ARBA00022842"/>
    </source>
</evidence>
<dbReference type="GO" id="GO:0015662">
    <property type="term" value="F:P-type ion transporter activity"/>
    <property type="evidence" value="ECO:0007669"/>
    <property type="project" value="TreeGrafter"/>
</dbReference>
<comment type="similarity">
    <text evidence="2">Belongs to the cation transport ATPase (P-type) (TC 3.A.3) family. Type V subfamily.</text>
</comment>
<dbReference type="InterPro" id="IPR036412">
    <property type="entry name" value="HAD-like_sf"/>
</dbReference>
<dbReference type="Pfam" id="PF06784">
    <property type="entry name" value="UPF0240"/>
    <property type="match status" value="1"/>
</dbReference>
<feature type="transmembrane region" description="Helical" evidence="13">
    <location>
        <begin position="235"/>
        <end position="254"/>
    </location>
</feature>
<comment type="caution">
    <text evidence="16">The sequence shown here is derived from an EMBL/GenBank/DDBJ whole genome shotgun (WGS) entry which is preliminary data.</text>
</comment>
<feature type="transmembrane region" description="Helical" evidence="13">
    <location>
        <begin position="1103"/>
        <end position="1127"/>
    </location>
</feature>
<dbReference type="InterPro" id="IPR057255">
    <property type="entry name" value="2TM_P5A-ATPase"/>
</dbReference>
<dbReference type="GO" id="GO:0005739">
    <property type="term" value="C:mitochondrion"/>
    <property type="evidence" value="ECO:0007669"/>
    <property type="project" value="GOC"/>
</dbReference>
<evidence type="ECO:0000256" key="5">
    <source>
        <dbReference type="ARBA" id="ARBA00022741"/>
    </source>
</evidence>
<protein>
    <submittedName>
        <fullName evidence="16">Uncharacterized protein</fullName>
    </submittedName>
</protein>
<dbReference type="InterPro" id="IPR001757">
    <property type="entry name" value="P_typ_ATPase"/>
</dbReference>